<feature type="compositionally biased region" description="Acidic residues" evidence="1">
    <location>
        <begin position="184"/>
        <end position="201"/>
    </location>
</feature>
<name>A0ABD3AVB3_9GENT</name>
<evidence type="ECO:0000313" key="3">
    <source>
        <dbReference type="Proteomes" id="UP001630127"/>
    </source>
</evidence>
<comment type="caution">
    <text evidence="2">The sequence shown here is derived from an EMBL/GenBank/DDBJ whole genome shotgun (WGS) entry which is preliminary data.</text>
</comment>
<feature type="region of interest" description="Disordered" evidence="1">
    <location>
        <begin position="1"/>
        <end position="105"/>
    </location>
</feature>
<gene>
    <name evidence="2" type="ORF">ACH5RR_003595</name>
</gene>
<sequence>MAGDRRVKGDSFQIFGDNMHSGITSTQPFSSSNSRDNAGPSGHGTTLGFSSSNARDNAGPSRHGTPLSFSSSHGRDNVGPSRHGTPLSFPSSHAQDNDGPSGQGTVLGFSSSFTWEISHFLSSSLASSGATGTGGITFKASPDFENVYHLHFPWITPQTDHHQSASMQDNVWRVHDNSAKNDDEGNEDNEAKDDDDQEDED</sequence>
<accession>A0ABD3AVB3</accession>
<organism evidence="2 3">
    <name type="scientific">Cinchona calisaya</name>
    <dbReference type="NCBI Taxonomy" id="153742"/>
    <lineage>
        <taxon>Eukaryota</taxon>
        <taxon>Viridiplantae</taxon>
        <taxon>Streptophyta</taxon>
        <taxon>Embryophyta</taxon>
        <taxon>Tracheophyta</taxon>
        <taxon>Spermatophyta</taxon>
        <taxon>Magnoliopsida</taxon>
        <taxon>eudicotyledons</taxon>
        <taxon>Gunneridae</taxon>
        <taxon>Pentapetalae</taxon>
        <taxon>asterids</taxon>
        <taxon>lamiids</taxon>
        <taxon>Gentianales</taxon>
        <taxon>Rubiaceae</taxon>
        <taxon>Cinchonoideae</taxon>
        <taxon>Cinchoneae</taxon>
        <taxon>Cinchona</taxon>
    </lineage>
</organism>
<protein>
    <submittedName>
        <fullName evidence="2">Uncharacterized protein</fullName>
    </submittedName>
</protein>
<proteinExistence type="predicted"/>
<feature type="compositionally biased region" description="Polar residues" evidence="1">
    <location>
        <begin position="43"/>
        <end position="55"/>
    </location>
</feature>
<feature type="compositionally biased region" description="Basic and acidic residues" evidence="1">
    <location>
        <begin position="172"/>
        <end position="183"/>
    </location>
</feature>
<dbReference type="Proteomes" id="UP001630127">
    <property type="component" value="Unassembled WGS sequence"/>
</dbReference>
<dbReference type="EMBL" id="JBJUIK010000002">
    <property type="protein sequence ID" value="KAL3535134.1"/>
    <property type="molecule type" value="Genomic_DNA"/>
</dbReference>
<feature type="region of interest" description="Disordered" evidence="1">
    <location>
        <begin position="160"/>
        <end position="201"/>
    </location>
</feature>
<feature type="compositionally biased region" description="Polar residues" evidence="1">
    <location>
        <begin position="21"/>
        <end position="36"/>
    </location>
</feature>
<feature type="compositionally biased region" description="Polar residues" evidence="1">
    <location>
        <begin position="88"/>
        <end position="105"/>
    </location>
</feature>
<dbReference type="AlphaFoldDB" id="A0ABD3AVB3"/>
<evidence type="ECO:0000256" key="1">
    <source>
        <dbReference type="SAM" id="MobiDB-lite"/>
    </source>
</evidence>
<evidence type="ECO:0000313" key="2">
    <source>
        <dbReference type="EMBL" id="KAL3535134.1"/>
    </source>
</evidence>
<keyword evidence="3" id="KW-1185">Reference proteome</keyword>
<reference evidence="2 3" key="1">
    <citation type="submission" date="2024-11" db="EMBL/GenBank/DDBJ databases">
        <title>A near-complete genome assembly of Cinchona calisaya.</title>
        <authorList>
            <person name="Lian D.C."/>
            <person name="Zhao X.W."/>
            <person name="Wei L."/>
        </authorList>
    </citation>
    <scope>NUCLEOTIDE SEQUENCE [LARGE SCALE GENOMIC DNA]</scope>
    <source>
        <tissue evidence="2">Nenye</tissue>
    </source>
</reference>